<evidence type="ECO:0000313" key="2">
    <source>
        <dbReference type="EMBL" id="KAL0319928.1"/>
    </source>
</evidence>
<gene>
    <name evidence="2" type="ORF">Sradi_5254300</name>
</gene>
<evidence type="ECO:0000256" key="1">
    <source>
        <dbReference type="SAM" id="MobiDB-lite"/>
    </source>
</evidence>
<comment type="caution">
    <text evidence="2">The sequence shown here is derived from an EMBL/GenBank/DDBJ whole genome shotgun (WGS) entry which is preliminary data.</text>
</comment>
<feature type="region of interest" description="Disordered" evidence="1">
    <location>
        <begin position="60"/>
        <end position="113"/>
    </location>
</feature>
<dbReference type="AlphaFoldDB" id="A0AAW2LNQ1"/>
<sequence length="133" mass="14919">MLDIRDMSEKDKLFTFMEGLKSWARLVLQRQRVTDLGSAMAAAERLTDFASEARKYRQTTSNLVQNKTGGVKSFRSNFNRGGEDRKPHAQTNSQGSSTGTSPRRTRRGRHKGALYASYATARIDIGTARRNSC</sequence>
<dbReference type="EMBL" id="JACGWJ010000024">
    <property type="protein sequence ID" value="KAL0319928.1"/>
    <property type="molecule type" value="Genomic_DNA"/>
</dbReference>
<reference evidence="2" key="2">
    <citation type="journal article" date="2024" name="Plant">
        <title>Genomic evolution and insights into agronomic trait innovations of Sesamum species.</title>
        <authorList>
            <person name="Miao H."/>
            <person name="Wang L."/>
            <person name="Qu L."/>
            <person name="Liu H."/>
            <person name="Sun Y."/>
            <person name="Le M."/>
            <person name="Wang Q."/>
            <person name="Wei S."/>
            <person name="Zheng Y."/>
            <person name="Lin W."/>
            <person name="Duan Y."/>
            <person name="Cao H."/>
            <person name="Xiong S."/>
            <person name="Wang X."/>
            <person name="Wei L."/>
            <person name="Li C."/>
            <person name="Ma Q."/>
            <person name="Ju M."/>
            <person name="Zhao R."/>
            <person name="Li G."/>
            <person name="Mu C."/>
            <person name="Tian Q."/>
            <person name="Mei H."/>
            <person name="Zhang T."/>
            <person name="Gao T."/>
            <person name="Zhang H."/>
        </authorList>
    </citation>
    <scope>NUCLEOTIDE SEQUENCE</scope>
    <source>
        <strain evidence="2">G02</strain>
    </source>
</reference>
<proteinExistence type="predicted"/>
<name>A0AAW2LNQ1_SESRA</name>
<feature type="compositionally biased region" description="Polar residues" evidence="1">
    <location>
        <begin position="60"/>
        <end position="79"/>
    </location>
</feature>
<reference evidence="2" key="1">
    <citation type="submission" date="2020-06" db="EMBL/GenBank/DDBJ databases">
        <authorList>
            <person name="Li T."/>
            <person name="Hu X."/>
            <person name="Zhang T."/>
            <person name="Song X."/>
            <person name="Zhang H."/>
            <person name="Dai N."/>
            <person name="Sheng W."/>
            <person name="Hou X."/>
            <person name="Wei L."/>
        </authorList>
    </citation>
    <scope>NUCLEOTIDE SEQUENCE</scope>
    <source>
        <strain evidence="2">G02</strain>
        <tissue evidence="2">Leaf</tissue>
    </source>
</reference>
<feature type="compositionally biased region" description="Basic residues" evidence="1">
    <location>
        <begin position="103"/>
        <end position="112"/>
    </location>
</feature>
<organism evidence="2">
    <name type="scientific">Sesamum radiatum</name>
    <name type="common">Black benniseed</name>
    <dbReference type="NCBI Taxonomy" id="300843"/>
    <lineage>
        <taxon>Eukaryota</taxon>
        <taxon>Viridiplantae</taxon>
        <taxon>Streptophyta</taxon>
        <taxon>Embryophyta</taxon>
        <taxon>Tracheophyta</taxon>
        <taxon>Spermatophyta</taxon>
        <taxon>Magnoliopsida</taxon>
        <taxon>eudicotyledons</taxon>
        <taxon>Gunneridae</taxon>
        <taxon>Pentapetalae</taxon>
        <taxon>asterids</taxon>
        <taxon>lamiids</taxon>
        <taxon>Lamiales</taxon>
        <taxon>Pedaliaceae</taxon>
        <taxon>Sesamum</taxon>
    </lineage>
</organism>
<feature type="compositionally biased region" description="Low complexity" evidence="1">
    <location>
        <begin position="90"/>
        <end position="102"/>
    </location>
</feature>
<protein>
    <submittedName>
        <fullName evidence="2">Uncharacterized protein</fullName>
    </submittedName>
</protein>
<accession>A0AAW2LNQ1</accession>